<feature type="domain" description="GST C-terminal" evidence="3">
    <location>
        <begin position="88"/>
        <end position="214"/>
    </location>
</feature>
<comment type="subunit">
    <text evidence="1">Homodimer.</text>
</comment>
<dbReference type="InterPro" id="IPR004045">
    <property type="entry name" value="Glutathione_S-Trfase_N"/>
</dbReference>
<gene>
    <name evidence="4" type="ORF">PHAECO_LOCUS5198</name>
</gene>
<evidence type="ECO:0000313" key="5">
    <source>
        <dbReference type="Proteomes" id="UP001153737"/>
    </source>
</evidence>
<dbReference type="InterPro" id="IPR004046">
    <property type="entry name" value="GST_C"/>
</dbReference>
<dbReference type="GO" id="GO:0006749">
    <property type="term" value="P:glutathione metabolic process"/>
    <property type="evidence" value="ECO:0007669"/>
    <property type="project" value="TreeGrafter"/>
</dbReference>
<feature type="domain" description="GST N-terminal" evidence="2">
    <location>
        <begin position="1"/>
        <end position="82"/>
    </location>
</feature>
<dbReference type="PANTHER" id="PTHR43969:SF9">
    <property type="entry name" value="GLUTATHIONE S TRANSFERASE D10, ISOFORM A-RELATED"/>
    <property type="match status" value="1"/>
</dbReference>
<dbReference type="Gene3D" id="1.20.1050.10">
    <property type="match status" value="1"/>
</dbReference>
<dbReference type="CDD" id="cd03177">
    <property type="entry name" value="GST_C_Delta_Epsilon"/>
    <property type="match status" value="1"/>
</dbReference>
<dbReference type="Proteomes" id="UP001153737">
    <property type="component" value="Chromosome 16"/>
</dbReference>
<dbReference type="CDD" id="cd03045">
    <property type="entry name" value="GST_N_Delta_Epsilon"/>
    <property type="match status" value="1"/>
</dbReference>
<dbReference type="InterPro" id="IPR036282">
    <property type="entry name" value="Glutathione-S-Trfase_C_sf"/>
</dbReference>
<dbReference type="EMBL" id="OU896722">
    <property type="protein sequence ID" value="CAH1154578.1"/>
    <property type="molecule type" value="Genomic_DNA"/>
</dbReference>
<evidence type="ECO:0000256" key="1">
    <source>
        <dbReference type="ARBA" id="ARBA00011738"/>
    </source>
</evidence>
<evidence type="ECO:0000313" key="4">
    <source>
        <dbReference type="EMBL" id="CAH1154578.1"/>
    </source>
</evidence>
<dbReference type="PROSITE" id="PS50405">
    <property type="entry name" value="GST_CTER"/>
    <property type="match status" value="1"/>
</dbReference>
<dbReference type="AlphaFoldDB" id="A0A9P0DLB7"/>
<dbReference type="SUPFAM" id="SSF47616">
    <property type="entry name" value="GST C-terminal domain-like"/>
    <property type="match status" value="1"/>
</dbReference>
<proteinExistence type="predicted"/>
<sequence>MGPTLYMLPASCPVRSVLMCAKAIGVDLNSIKVDLLAGDHLKPEFLKMNPQHTVPVLDDDGFILADSHAIMSYLVSKYGKDKSLYPTDLQQRALVDHRLHFDSSILFARGLIVSWGVLFEGAKEIPQKLLNNLSEAFHMVEKFLQKTKYVAGDQMTIADISFVTSITTWNPYMPLPEAQFPKITAWLKKMKELPYYSENQIGLDQFLQVLKTKIQNEHGLNKCINVAT</sequence>
<evidence type="ECO:0000259" key="2">
    <source>
        <dbReference type="PROSITE" id="PS50404"/>
    </source>
</evidence>
<keyword evidence="5" id="KW-1185">Reference proteome</keyword>
<protein>
    <submittedName>
        <fullName evidence="4">Uncharacterized protein</fullName>
    </submittedName>
</protein>
<accession>A0A9P0DLB7</accession>
<dbReference type="Pfam" id="PF13417">
    <property type="entry name" value="GST_N_3"/>
    <property type="match status" value="1"/>
</dbReference>
<dbReference type="FunFam" id="1.20.1050.10:FF:000007">
    <property type="entry name" value="Glutathione S-transferase 1-1"/>
    <property type="match status" value="1"/>
</dbReference>
<dbReference type="OrthoDB" id="2309723at2759"/>
<dbReference type="FunFam" id="3.40.30.10:FF:000034">
    <property type="entry name" value="glutathione S-transferase 1"/>
    <property type="match status" value="1"/>
</dbReference>
<dbReference type="PROSITE" id="PS50404">
    <property type="entry name" value="GST_NTER"/>
    <property type="match status" value="1"/>
</dbReference>
<dbReference type="SUPFAM" id="SSF52833">
    <property type="entry name" value="Thioredoxin-like"/>
    <property type="match status" value="1"/>
</dbReference>
<dbReference type="SFLD" id="SFLDG01153">
    <property type="entry name" value="Main.4:_Theta-like"/>
    <property type="match status" value="1"/>
</dbReference>
<name>A0A9P0DLB7_PHACE</name>
<dbReference type="InterPro" id="IPR040079">
    <property type="entry name" value="Glutathione_S-Trfase"/>
</dbReference>
<dbReference type="PANTHER" id="PTHR43969">
    <property type="entry name" value="GLUTATHIONE S TRANSFERASE D10, ISOFORM A-RELATED"/>
    <property type="match status" value="1"/>
</dbReference>
<reference evidence="4" key="2">
    <citation type="submission" date="2022-10" db="EMBL/GenBank/DDBJ databases">
        <authorList>
            <consortium name="ENA_rothamsted_submissions"/>
            <consortium name="culmorum"/>
            <person name="King R."/>
        </authorList>
    </citation>
    <scope>NUCLEOTIDE SEQUENCE</scope>
</reference>
<dbReference type="Pfam" id="PF00043">
    <property type="entry name" value="GST_C"/>
    <property type="match status" value="1"/>
</dbReference>
<dbReference type="GO" id="GO:0004364">
    <property type="term" value="F:glutathione transferase activity"/>
    <property type="evidence" value="ECO:0007669"/>
    <property type="project" value="TreeGrafter"/>
</dbReference>
<reference evidence="4" key="1">
    <citation type="submission" date="2022-01" db="EMBL/GenBank/DDBJ databases">
        <authorList>
            <person name="King R."/>
        </authorList>
    </citation>
    <scope>NUCLEOTIDE SEQUENCE</scope>
</reference>
<dbReference type="SFLD" id="SFLDS00019">
    <property type="entry name" value="Glutathione_Transferase_(cytos"/>
    <property type="match status" value="1"/>
</dbReference>
<dbReference type="Gene3D" id="3.40.30.10">
    <property type="entry name" value="Glutaredoxin"/>
    <property type="match status" value="1"/>
</dbReference>
<organism evidence="4 5">
    <name type="scientific">Phaedon cochleariae</name>
    <name type="common">Mustard beetle</name>
    <dbReference type="NCBI Taxonomy" id="80249"/>
    <lineage>
        <taxon>Eukaryota</taxon>
        <taxon>Metazoa</taxon>
        <taxon>Ecdysozoa</taxon>
        <taxon>Arthropoda</taxon>
        <taxon>Hexapoda</taxon>
        <taxon>Insecta</taxon>
        <taxon>Pterygota</taxon>
        <taxon>Neoptera</taxon>
        <taxon>Endopterygota</taxon>
        <taxon>Coleoptera</taxon>
        <taxon>Polyphaga</taxon>
        <taxon>Cucujiformia</taxon>
        <taxon>Chrysomeloidea</taxon>
        <taxon>Chrysomelidae</taxon>
        <taxon>Chrysomelinae</taxon>
        <taxon>Chrysomelini</taxon>
        <taxon>Phaedon</taxon>
    </lineage>
</organism>
<dbReference type="InterPro" id="IPR036249">
    <property type="entry name" value="Thioredoxin-like_sf"/>
</dbReference>
<dbReference type="SFLD" id="SFLDG00358">
    <property type="entry name" value="Main_(cytGST)"/>
    <property type="match status" value="1"/>
</dbReference>
<evidence type="ECO:0000259" key="3">
    <source>
        <dbReference type="PROSITE" id="PS50405"/>
    </source>
</evidence>
<dbReference type="InterPro" id="IPR010987">
    <property type="entry name" value="Glutathione-S-Trfase_C-like"/>
</dbReference>